<accession>A0A101N480</accession>
<evidence type="ECO:0008006" key="3">
    <source>
        <dbReference type="Google" id="ProtNLM"/>
    </source>
</evidence>
<comment type="caution">
    <text evidence="1">The sequence shown here is derived from an EMBL/GenBank/DDBJ whole genome shotgun (WGS) entry which is preliminary data.</text>
</comment>
<dbReference type="InterPro" id="IPR047789">
    <property type="entry name" value="CU044_5270-like"/>
</dbReference>
<name>A0A101N480_9ACTN</name>
<reference evidence="1 2" key="1">
    <citation type="submission" date="2015-10" db="EMBL/GenBank/DDBJ databases">
        <title>Draft genome sequence of Streptomyces pseudovenezuelae DSM 40212, type strain for the species Streptomyces pseudovenezuelae.</title>
        <authorList>
            <person name="Ruckert C."/>
            <person name="Winkler A."/>
            <person name="Kalinowski J."/>
            <person name="Kampfer P."/>
            <person name="Glaeser S."/>
        </authorList>
    </citation>
    <scope>NUCLEOTIDE SEQUENCE [LARGE SCALE GENOMIC DNA]</scope>
    <source>
        <strain evidence="1 2">DSM 40212</strain>
    </source>
</reference>
<proteinExistence type="predicted"/>
<dbReference type="Proteomes" id="UP000053039">
    <property type="component" value="Unassembled WGS sequence"/>
</dbReference>
<dbReference type="EMBL" id="LMWM01000026">
    <property type="protein sequence ID" value="KUM86237.1"/>
    <property type="molecule type" value="Genomic_DNA"/>
</dbReference>
<dbReference type="OrthoDB" id="3387554at2"/>
<dbReference type="NCBIfam" id="NF038083">
    <property type="entry name" value="CU044_5270_fam"/>
    <property type="match status" value="1"/>
</dbReference>
<evidence type="ECO:0000313" key="1">
    <source>
        <dbReference type="EMBL" id="KUM86237.1"/>
    </source>
</evidence>
<gene>
    <name evidence="1" type="ORF">AQI94_22440</name>
</gene>
<evidence type="ECO:0000313" key="2">
    <source>
        <dbReference type="Proteomes" id="UP000053039"/>
    </source>
</evidence>
<dbReference type="AlphaFoldDB" id="A0A101N480"/>
<sequence length="339" mass="36367">MSEAEELLTTPAEWDLSPERHRHFKDVLMQQIDQDRNLSVKTPGRPPARRRFARPAVLVPLASAALAGALLVTLSVDGSAPATGSAPSATGAGASVTLNRIATAAMASDAIRVRDDQFVYVRELERSNKGSFSGPVRLGALHTEEHWTAQDPGPLRVTGWLRSSGKDAIMPDRLIPIETTDAVPAGVYHPTYRWLAALPTDPDALLRRLREEARPVEGESRDQAVFSLIGDLISGTVMPPANAAAFYRAAAMLPGVREIPDAVDAAGRHGIAITLDDTGFATRDEWIFDKGTLALLGSRYYVTDPDRGITKETLSGTSAVMETAVVDAKGEVPARSASR</sequence>
<dbReference type="RefSeq" id="WP_031039485.1">
    <property type="nucleotide sequence ID" value="NZ_JBEYZI010000043.1"/>
</dbReference>
<organism evidence="1 2">
    <name type="scientific">Streptomyces pseudovenezuelae</name>
    <dbReference type="NCBI Taxonomy" id="67350"/>
    <lineage>
        <taxon>Bacteria</taxon>
        <taxon>Bacillati</taxon>
        <taxon>Actinomycetota</taxon>
        <taxon>Actinomycetes</taxon>
        <taxon>Kitasatosporales</taxon>
        <taxon>Streptomycetaceae</taxon>
        <taxon>Streptomyces</taxon>
        <taxon>Streptomyces aurantiacus group</taxon>
    </lineage>
</organism>
<protein>
    <recommendedName>
        <fullName evidence="3">CU044_5270 family protein</fullName>
    </recommendedName>
</protein>